<reference evidence="1" key="1">
    <citation type="submission" date="2019-08" db="EMBL/GenBank/DDBJ databases">
        <authorList>
            <person name="Kucharzyk K."/>
            <person name="Murdoch R.W."/>
            <person name="Higgins S."/>
            <person name="Loffler F."/>
        </authorList>
    </citation>
    <scope>NUCLEOTIDE SEQUENCE</scope>
</reference>
<comment type="caution">
    <text evidence="1">The sequence shown here is derived from an EMBL/GenBank/DDBJ whole genome shotgun (WGS) entry which is preliminary data.</text>
</comment>
<gene>
    <name evidence="1" type="ORF">SDC9_179230</name>
</gene>
<dbReference type="AlphaFoldDB" id="A0A645GY61"/>
<proteinExistence type="predicted"/>
<name>A0A645GY61_9ZZZZ</name>
<protein>
    <submittedName>
        <fullName evidence="1">Uncharacterized protein</fullName>
    </submittedName>
</protein>
<dbReference type="EMBL" id="VSSQ01083421">
    <property type="protein sequence ID" value="MPN31755.1"/>
    <property type="molecule type" value="Genomic_DNA"/>
</dbReference>
<organism evidence="1">
    <name type="scientific">bioreactor metagenome</name>
    <dbReference type="NCBI Taxonomy" id="1076179"/>
    <lineage>
        <taxon>unclassified sequences</taxon>
        <taxon>metagenomes</taxon>
        <taxon>ecological metagenomes</taxon>
    </lineage>
</organism>
<accession>A0A645GY61</accession>
<evidence type="ECO:0000313" key="1">
    <source>
        <dbReference type="EMBL" id="MPN31755.1"/>
    </source>
</evidence>
<sequence length="119" mass="13977">MAMTSHIHLGCRLIGNFFQAVFQHLVCFGKRLTHHNLIKIKIHRMQRFIQRFKNLCMDISILDQTERIINEIEINQVILTNFVHGNDSGFFHSINFTFGARHCFIAKATGIDRCFHFNM</sequence>